<keyword evidence="2" id="KW-1185">Reference proteome</keyword>
<feature type="non-terminal residue" evidence="1">
    <location>
        <position position="1"/>
    </location>
</feature>
<organism evidence="1 2">
    <name type="scientific">Scleroderma citrinum Foug A</name>
    <dbReference type="NCBI Taxonomy" id="1036808"/>
    <lineage>
        <taxon>Eukaryota</taxon>
        <taxon>Fungi</taxon>
        <taxon>Dikarya</taxon>
        <taxon>Basidiomycota</taxon>
        <taxon>Agaricomycotina</taxon>
        <taxon>Agaricomycetes</taxon>
        <taxon>Agaricomycetidae</taxon>
        <taxon>Boletales</taxon>
        <taxon>Sclerodermatineae</taxon>
        <taxon>Sclerodermataceae</taxon>
        <taxon>Scleroderma</taxon>
    </lineage>
</organism>
<name>A0A0C3DRN7_9AGAM</name>
<evidence type="ECO:0000313" key="1">
    <source>
        <dbReference type="EMBL" id="KIM63315.1"/>
    </source>
</evidence>
<gene>
    <name evidence="1" type="ORF">SCLCIDRAFT_117697</name>
</gene>
<dbReference type="Proteomes" id="UP000053989">
    <property type="component" value="Unassembled WGS sequence"/>
</dbReference>
<evidence type="ECO:0000313" key="2">
    <source>
        <dbReference type="Proteomes" id="UP000053989"/>
    </source>
</evidence>
<dbReference type="OrthoDB" id="3253416at2759"/>
<reference evidence="1 2" key="1">
    <citation type="submission" date="2014-04" db="EMBL/GenBank/DDBJ databases">
        <authorList>
            <consortium name="DOE Joint Genome Institute"/>
            <person name="Kuo A."/>
            <person name="Kohler A."/>
            <person name="Nagy L.G."/>
            <person name="Floudas D."/>
            <person name="Copeland A."/>
            <person name="Barry K.W."/>
            <person name="Cichocki N."/>
            <person name="Veneault-Fourrey C."/>
            <person name="LaButti K."/>
            <person name="Lindquist E.A."/>
            <person name="Lipzen A."/>
            <person name="Lundell T."/>
            <person name="Morin E."/>
            <person name="Murat C."/>
            <person name="Sun H."/>
            <person name="Tunlid A."/>
            <person name="Henrissat B."/>
            <person name="Grigoriev I.V."/>
            <person name="Hibbett D.S."/>
            <person name="Martin F."/>
            <person name="Nordberg H.P."/>
            <person name="Cantor M.N."/>
            <person name="Hua S.X."/>
        </authorList>
    </citation>
    <scope>NUCLEOTIDE SEQUENCE [LARGE SCALE GENOMIC DNA]</scope>
    <source>
        <strain evidence="1 2">Foug A</strain>
    </source>
</reference>
<reference evidence="2" key="2">
    <citation type="submission" date="2015-01" db="EMBL/GenBank/DDBJ databases">
        <title>Evolutionary Origins and Diversification of the Mycorrhizal Mutualists.</title>
        <authorList>
            <consortium name="DOE Joint Genome Institute"/>
            <consortium name="Mycorrhizal Genomics Consortium"/>
            <person name="Kohler A."/>
            <person name="Kuo A."/>
            <person name="Nagy L.G."/>
            <person name="Floudas D."/>
            <person name="Copeland A."/>
            <person name="Barry K.W."/>
            <person name="Cichocki N."/>
            <person name="Veneault-Fourrey C."/>
            <person name="LaButti K."/>
            <person name="Lindquist E.A."/>
            <person name="Lipzen A."/>
            <person name="Lundell T."/>
            <person name="Morin E."/>
            <person name="Murat C."/>
            <person name="Riley R."/>
            <person name="Ohm R."/>
            <person name="Sun H."/>
            <person name="Tunlid A."/>
            <person name="Henrissat B."/>
            <person name="Grigoriev I.V."/>
            <person name="Hibbett D.S."/>
            <person name="Martin F."/>
        </authorList>
    </citation>
    <scope>NUCLEOTIDE SEQUENCE [LARGE SCALE GENOMIC DNA]</scope>
    <source>
        <strain evidence="2">Foug A</strain>
    </source>
</reference>
<sequence length="165" mass="18305">QWTLLCVSLGIEGFYIAVCGGVEDLSAPKLFFSLKGEKFVRAVLDIEPCHLALKFESFVVSGLGKTIQKGLGKSLNFSNSSNLTSDCLLEEVLHDNQVTSTVQMNYDNYKCKVVEWFGVELIGWPTDLLPICNPGHIGRHNQVQKLLRPPTGRNSARKSYRGGLF</sequence>
<dbReference type="AlphaFoldDB" id="A0A0C3DRN7"/>
<dbReference type="InParanoid" id="A0A0C3DRN7"/>
<accession>A0A0C3DRN7</accession>
<dbReference type="HOGENOM" id="CLU_035160_3_1_1"/>
<dbReference type="EMBL" id="KN822036">
    <property type="protein sequence ID" value="KIM63315.1"/>
    <property type="molecule type" value="Genomic_DNA"/>
</dbReference>
<proteinExistence type="predicted"/>
<protein>
    <submittedName>
        <fullName evidence="1">Uncharacterized protein</fullName>
    </submittedName>
</protein>